<dbReference type="SUPFAM" id="SSF140860">
    <property type="entry name" value="Pseudo ankyrin repeat-like"/>
    <property type="match status" value="1"/>
</dbReference>
<dbReference type="PANTHER" id="PTHR46586:SF3">
    <property type="entry name" value="ANKYRIN REPEAT-CONTAINING PROTEIN"/>
    <property type="match status" value="1"/>
</dbReference>
<dbReference type="GeneID" id="100572524"/>
<organism evidence="2 3">
    <name type="scientific">Acyrthosiphon pisum</name>
    <name type="common">Pea aphid</name>
    <dbReference type="NCBI Taxonomy" id="7029"/>
    <lineage>
        <taxon>Eukaryota</taxon>
        <taxon>Metazoa</taxon>
        <taxon>Ecdysozoa</taxon>
        <taxon>Arthropoda</taxon>
        <taxon>Hexapoda</taxon>
        <taxon>Insecta</taxon>
        <taxon>Pterygota</taxon>
        <taxon>Neoptera</taxon>
        <taxon>Paraneoptera</taxon>
        <taxon>Hemiptera</taxon>
        <taxon>Sternorrhyncha</taxon>
        <taxon>Aphidomorpha</taxon>
        <taxon>Aphidoidea</taxon>
        <taxon>Aphididae</taxon>
        <taxon>Macrosiphini</taxon>
        <taxon>Acyrthosiphon</taxon>
    </lineage>
</organism>
<keyword evidence="3" id="KW-1185">Reference proteome</keyword>
<dbReference type="RefSeq" id="XP_003247041.1">
    <property type="nucleotide sequence ID" value="XM_003246993.3"/>
</dbReference>
<protein>
    <recommendedName>
        <fullName evidence="4">Ankyrin repeat-containing domain</fullName>
    </recommendedName>
</protein>
<dbReference type="OrthoDB" id="543798at2759"/>
<evidence type="ECO:0000313" key="3">
    <source>
        <dbReference type="Proteomes" id="UP000007819"/>
    </source>
</evidence>
<dbReference type="AlphaFoldDB" id="A0A8R2AF18"/>
<evidence type="ECO:0000256" key="1">
    <source>
        <dbReference type="SAM" id="MobiDB-lite"/>
    </source>
</evidence>
<name>A0A8R2AF18_ACYPI</name>
<dbReference type="Proteomes" id="UP000007819">
    <property type="component" value="Chromosome A1"/>
</dbReference>
<dbReference type="InterPro" id="IPR036770">
    <property type="entry name" value="Ankyrin_rpt-contain_sf"/>
</dbReference>
<dbReference type="InterPro" id="IPR052050">
    <property type="entry name" value="SecEffector_AnkRepeat"/>
</dbReference>
<accession>A0A8R2AF18</accession>
<dbReference type="Gene3D" id="1.25.40.20">
    <property type="entry name" value="Ankyrin repeat-containing domain"/>
    <property type="match status" value="1"/>
</dbReference>
<feature type="compositionally biased region" description="Low complexity" evidence="1">
    <location>
        <begin position="234"/>
        <end position="248"/>
    </location>
</feature>
<evidence type="ECO:0008006" key="4">
    <source>
        <dbReference type="Google" id="ProtNLM"/>
    </source>
</evidence>
<reference evidence="3" key="1">
    <citation type="submission" date="2010-06" db="EMBL/GenBank/DDBJ databases">
        <authorList>
            <person name="Jiang H."/>
            <person name="Abraham K."/>
            <person name="Ali S."/>
            <person name="Alsbrooks S.L."/>
            <person name="Anim B.N."/>
            <person name="Anosike U.S."/>
            <person name="Attaway T."/>
            <person name="Bandaranaike D.P."/>
            <person name="Battles P.K."/>
            <person name="Bell S.N."/>
            <person name="Bell A.V."/>
            <person name="Beltran B."/>
            <person name="Bickham C."/>
            <person name="Bustamante Y."/>
            <person name="Caleb T."/>
            <person name="Canada A."/>
            <person name="Cardenas V."/>
            <person name="Carter K."/>
            <person name="Chacko J."/>
            <person name="Chandrabose M.N."/>
            <person name="Chavez D."/>
            <person name="Chavez A."/>
            <person name="Chen L."/>
            <person name="Chu H.-S."/>
            <person name="Claassen K.J."/>
            <person name="Cockrell R."/>
            <person name="Collins M."/>
            <person name="Cooper J.A."/>
            <person name="Cree A."/>
            <person name="Curry S.M."/>
            <person name="Da Y."/>
            <person name="Dao M.D."/>
            <person name="Das B."/>
            <person name="Davila M.-L."/>
            <person name="Davy-Carroll L."/>
            <person name="Denson S."/>
            <person name="Dinh H."/>
            <person name="Ebong V.E."/>
            <person name="Edwards J.R."/>
            <person name="Egan A."/>
            <person name="El-Daye J."/>
            <person name="Escobedo L."/>
            <person name="Fernandez S."/>
            <person name="Fernando P.R."/>
            <person name="Flagg N."/>
            <person name="Forbes L.D."/>
            <person name="Fowler R.G."/>
            <person name="Fu Q."/>
            <person name="Gabisi R.A."/>
            <person name="Ganer J."/>
            <person name="Garbino Pronczuk A."/>
            <person name="Garcia R.M."/>
            <person name="Garner T."/>
            <person name="Garrett T.E."/>
            <person name="Gonzalez D.A."/>
            <person name="Hamid H."/>
            <person name="Hawkins E.S."/>
            <person name="Hirani K."/>
            <person name="Hogues M.E."/>
            <person name="Hollins B."/>
            <person name="Hsiao C.-H."/>
            <person name="Jabil R."/>
            <person name="James M.L."/>
            <person name="Jhangiani S.N."/>
            <person name="Johnson B."/>
            <person name="Johnson Q."/>
            <person name="Joshi V."/>
            <person name="Kalu J.B."/>
            <person name="Kam C."/>
            <person name="Kashfia A."/>
            <person name="Keebler J."/>
            <person name="Kisamo H."/>
            <person name="Kovar C.L."/>
            <person name="Lago L.A."/>
            <person name="Lai C.-Y."/>
            <person name="Laidlaw J."/>
            <person name="Lara F."/>
            <person name="Le T.-K."/>
            <person name="Lee S.L."/>
            <person name="Legall F.H."/>
            <person name="Lemon S.J."/>
            <person name="Lewis L.R."/>
            <person name="Li B."/>
            <person name="Liu Y."/>
            <person name="Liu Y.-S."/>
            <person name="Lopez J."/>
            <person name="Lozado R.J."/>
            <person name="Lu J."/>
            <person name="Madu R.C."/>
            <person name="Maheshwari M."/>
            <person name="Maheshwari R."/>
            <person name="Malloy K."/>
            <person name="Martinez E."/>
            <person name="Mathew T."/>
            <person name="Mercado I.C."/>
            <person name="Mercado C."/>
            <person name="Meyer B."/>
            <person name="Montgomery K."/>
            <person name="Morgan M.B."/>
            <person name="Munidasa M."/>
            <person name="Nazareth L.V."/>
            <person name="Nelson J."/>
            <person name="Ng B.M."/>
            <person name="Nguyen N.B."/>
            <person name="Nguyen P.Q."/>
            <person name="Nguyen T."/>
            <person name="Obregon M."/>
            <person name="Okwuonu G.O."/>
            <person name="Onwere C.G."/>
            <person name="Orozco G."/>
            <person name="Parra A."/>
            <person name="Patel S."/>
            <person name="Patil S."/>
            <person name="Perez A."/>
            <person name="Perez Y."/>
            <person name="Pham C."/>
            <person name="Primus E.L."/>
            <person name="Pu L.-L."/>
            <person name="Puazo M."/>
            <person name="Qin X."/>
            <person name="Quiroz J.B."/>
            <person name="Reese J."/>
            <person name="Richards S."/>
            <person name="Rives C.M."/>
            <person name="Robberts R."/>
            <person name="Ruiz S.J."/>
            <person name="Ruiz M.J."/>
            <person name="Santibanez J."/>
            <person name="Schneider B.W."/>
            <person name="Sisson I."/>
            <person name="Smith M."/>
            <person name="Sodergren E."/>
            <person name="Song X.-Z."/>
            <person name="Song B.B."/>
            <person name="Summersgill H."/>
            <person name="Thelus R."/>
            <person name="Thornton R.D."/>
            <person name="Trejos Z.Y."/>
            <person name="Usmani K."/>
            <person name="Vattathil S."/>
            <person name="Villasana D."/>
            <person name="Walker D.L."/>
            <person name="Wang S."/>
            <person name="Wang K."/>
            <person name="White C.S."/>
            <person name="Williams A.C."/>
            <person name="Williamson J."/>
            <person name="Wilson K."/>
            <person name="Woghiren I.O."/>
            <person name="Woodworth J.R."/>
            <person name="Worley K.C."/>
            <person name="Wright R.A."/>
            <person name="Wu W."/>
            <person name="Young L."/>
            <person name="Zhang L."/>
            <person name="Zhang J."/>
            <person name="Zhu Y."/>
            <person name="Muzny D.M."/>
            <person name="Weinstock G."/>
            <person name="Gibbs R.A."/>
        </authorList>
    </citation>
    <scope>NUCLEOTIDE SEQUENCE [LARGE SCALE GENOMIC DNA]</scope>
    <source>
        <strain evidence="3">LSR1</strain>
    </source>
</reference>
<proteinExistence type="predicted"/>
<dbReference type="EnsemblMetazoa" id="XM_003246993.4">
    <property type="protein sequence ID" value="XP_003247041.1"/>
    <property type="gene ID" value="LOC100572524"/>
</dbReference>
<sequence>MFPLTKLAYCVCNDDERTFYDDLETLKIEIAPCCIDVLRYLKNETKSNNNIDSDIDLNYDGSTAISLHDSSTSYLVPISFRATSSDDHHKMYGTTDSMSEKAAASGHVECLAFAESRGFPWTRNICVQAAASGQLECLKYARDRGCPWDVSVCEYAAANGHLECLRYAREQGCPWDWIVSEKAAGRGQLECLAYLRDNGCPWDAAACEAAAAGGAHRRTAVRARPRLSLGLGHVPGSRGPRPPGVSGVRPRKRLSVGQHDVRSSRGRRPPTLSNVRAQ</sequence>
<dbReference type="KEGG" id="api:100572524"/>
<feature type="region of interest" description="Disordered" evidence="1">
    <location>
        <begin position="229"/>
        <end position="278"/>
    </location>
</feature>
<dbReference type="PANTHER" id="PTHR46586">
    <property type="entry name" value="ANKYRIN REPEAT-CONTAINING PROTEIN"/>
    <property type="match status" value="1"/>
</dbReference>
<reference evidence="2" key="2">
    <citation type="submission" date="2022-06" db="UniProtKB">
        <authorList>
            <consortium name="EnsemblMetazoa"/>
        </authorList>
    </citation>
    <scope>IDENTIFICATION</scope>
</reference>
<evidence type="ECO:0000313" key="2">
    <source>
        <dbReference type="EnsemblMetazoa" id="XP_003247041.1"/>
    </source>
</evidence>